<organism evidence="1 2">
    <name type="scientific">Salmonella enterica subsp. enterica serovar Bovismorbificans</name>
    <dbReference type="NCBI Taxonomy" id="58097"/>
    <lineage>
        <taxon>Bacteria</taxon>
        <taxon>Pseudomonadati</taxon>
        <taxon>Pseudomonadota</taxon>
        <taxon>Gammaproteobacteria</taxon>
        <taxon>Enterobacterales</taxon>
        <taxon>Enterobacteriaceae</taxon>
        <taxon>Salmonella</taxon>
    </lineage>
</organism>
<accession>A0A655D0U0</accession>
<dbReference type="Proteomes" id="UP000042394">
    <property type="component" value="Unassembled WGS sequence"/>
</dbReference>
<protein>
    <submittedName>
        <fullName evidence="1">Uncharacterized protein</fullName>
    </submittedName>
</protein>
<sequence length="70" mass="8263">MLIQLPVYRHHVLLLMLDLHQHIFQRRLRLPLPVESRHAACQQLSGLLLLRFARFDRPDPRGNFSAVFPP</sequence>
<reference evidence="1 2" key="1">
    <citation type="submission" date="2015-03" db="EMBL/GenBank/DDBJ databases">
        <authorList>
            <consortium name="Pathogen Informatics"/>
        </authorList>
    </citation>
    <scope>NUCLEOTIDE SEQUENCE [LARGE SCALE GENOMIC DNA]</scope>
    <source>
        <strain evidence="1 2">D4891</strain>
    </source>
</reference>
<name>A0A655D0U0_SALET</name>
<dbReference type="AlphaFoldDB" id="A0A655D0U0"/>
<gene>
    <name evidence="1" type="ORF">ERS008207_02573</name>
</gene>
<evidence type="ECO:0000313" key="2">
    <source>
        <dbReference type="Proteomes" id="UP000042394"/>
    </source>
</evidence>
<proteinExistence type="predicted"/>
<dbReference type="EMBL" id="CQPD01000024">
    <property type="protein sequence ID" value="CNU38580.1"/>
    <property type="molecule type" value="Genomic_DNA"/>
</dbReference>
<evidence type="ECO:0000313" key="1">
    <source>
        <dbReference type="EMBL" id="CNU38580.1"/>
    </source>
</evidence>